<accession>A0AAD4R6T3</accession>
<evidence type="ECO:0000256" key="3">
    <source>
        <dbReference type="ARBA" id="ARBA00023136"/>
    </source>
</evidence>
<feature type="domain" description="Ephrin RBD" evidence="9">
    <location>
        <begin position="101"/>
        <end position="241"/>
    </location>
</feature>
<evidence type="ECO:0000256" key="2">
    <source>
        <dbReference type="ARBA" id="ARBA00022729"/>
    </source>
</evidence>
<evidence type="ECO:0000256" key="6">
    <source>
        <dbReference type="PROSITE-ProRule" id="PRU00884"/>
    </source>
</evidence>
<dbReference type="EMBL" id="JAKKPZ010000014">
    <property type="protein sequence ID" value="KAI1714021.1"/>
    <property type="molecule type" value="Genomic_DNA"/>
</dbReference>
<keyword evidence="2" id="KW-0732">Signal</keyword>
<evidence type="ECO:0000256" key="8">
    <source>
        <dbReference type="SAM" id="Phobius"/>
    </source>
</evidence>
<comment type="caution">
    <text evidence="6">Lacks conserved residue(s) required for the propagation of feature annotation.</text>
</comment>
<feature type="region of interest" description="Disordered" evidence="7">
    <location>
        <begin position="270"/>
        <end position="309"/>
    </location>
</feature>
<dbReference type="InterPro" id="IPR008972">
    <property type="entry name" value="Cupredoxin"/>
</dbReference>
<evidence type="ECO:0000259" key="9">
    <source>
        <dbReference type="PROSITE" id="PS51551"/>
    </source>
</evidence>
<dbReference type="AlphaFoldDB" id="A0AAD4R6T3"/>
<protein>
    <submittedName>
        <fullName evidence="10">Ephrin domain-containing protein</fullName>
    </submittedName>
</protein>
<name>A0AAD4R6T3_9BILA</name>
<feature type="transmembrane region" description="Helical" evidence="8">
    <location>
        <begin position="510"/>
        <end position="540"/>
    </location>
</feature>
<keyword evidence="8" id="KW-1133">Transmembrane helix</keyword>
<dbReference type="PANTHER" id="PTHR11304:SF29">
    <property type="entry name" value="EPHRIN"/>
    <property type="match status" value="1"/>
</dbReference>
<dbReference type="GO" id="GO:0048013">
    <property type="term" value="P:ephrin receptor signaling pathway"/>
    <property type="evidence" value="ECO:0007669"/>
    <property type="project" value="TreeGrafter"/>
</dbReference>
<dbReference type="SUPFAM" id="SSF49503">
    <property type="entry name" value="Cupredoxins"/>
    <property type="match status" value="1"/>
</dbReference>
<keyword evidence="8" id="KW-0812">Transmembrane</keyword>
<dbReference type="PROSITE" id="PS51551">
    <property type="entry name" value="EPHRIN_RBD_2"/>
    <property type="match status" value="1"/>
</dbReference>
<comment type="subcellular location">
    <subcellularLocation>
        <location evidence="1">Membrane</location>
    </subcellularLocation>
</comment>
<evidence type="ECO:0000313" key="11">
    <source>
        <dbReference type="Proteomes" id="UP001201812"/>
    </source>
</evidence>
<sequence>MKWSRHKFEALEEPSTSYLNFPENNTCRQQRRVSSMAETDPSCSNGNLLRNDIFDNNAYQANFSRPSYRIFGCVQNFSWITRVTLSLLLLLRCPSGTVARANEVDIDWSVDSHLFNRGTQMMTKYVKMKDVLHFRCPPVVSFNIHMVPADSAVFCRLPSSESSELPGSSPALIKSPIGRCSPNTGDPKVNVRPFSPLPNRPVFQEGQSYFLITTSTGTADGVDNREGGLCTSHGMRLRLIVLGANSHAPNRNQPGDEELNNLVDIFPQLRRSSSTEDTSSEPTTTVTSTTTTESPQEEQRRAPNRSKPFFPMGHGPLGPVHGSEITTPSPTPFRVNIHSPRRRGHGDHIPDSSSVVESEAGFPAILTLEENGRKKRILVYNQRQLEQEINYANERNSRIHQVEEFKPIGNNGGGSSVRRSNLPLENEYAVSGQGRVEAIPAVLSSSSTINGGSGSLGRRNAGITANAQTADNSNEPAMMHRQQLPFIYVVGYNEDGSPSIDHSASKAAPLAGISVVLIIAVVFCCFFSVLGTVGAAVNLFKQQRRYK</sequence>
<evidence type="ECO:0000256" key="1">
    <source>
        <dbReference type="ARBA" id="ARBA00004370"/>
    </source>
</evidence>
<dbReference type="InterPro" id="IPR001799">
    <property type="entry name" value="Ephrin_RBD"/>
</dbReference>
<proteinExistence type="inferred from homology"/>
<organism evidence="10 11">
    <name type="scientific">Ditylenchus destructor</name>
    <dbReference type="NCBI Taxonomy" id="166010"/>
    <lineage>
        <taxon>Eukaryota</taxon>
        <taxon>Metazoa</taxon>
        <taxon>Ecdysozoa</taxon>
        <taxon>Nematoda</taxon>
        <taxon>Chromadorea</taxon>
        <taxon>Rhabditida</taxon>
        <taxon>Tylenchina</taxon>
        <taxon>Tylenchomorpha</taxon>
        <taxon>Sphaerularioidea</taxon>
        <taxon>Anguinidae</taxon>
        <taxon>Anguininae</taxon>
        <taxon>Ditylenchus</taxon>
    </lineage>
</organism>
<keyword evidence="3 8" id="KW-0472">Membrane</keyword>
<reference evidence="10" key="1">
    <citation type="submission" date="2022-01" db="EMBL/GenBank/DDBJ databases">
        <title>Genome Sequence Resource for Two Populations of Ditylenchus destructor, the Migratory Endoparasitic Phytonematode.</title>
        <authorList>
            <person name="Zhang H."/>
            <person name="Lin R."/>
            <person name="Xie B."/>
        </authorList>
    </citation>
    <scope>NUCLEOTIDE SEQUENCE</scope>
    <source>
        <strain evidence="10">BazhouSP</strain>
    </source>
</reference>
<evidence type="ECO:0000313" key="10">
    <source>
        <dbReference type="EMBL" id="KAI1714021.1"/>
    </source>
</evidence>
<evidence type="ECO:0000256" key="7">
    <source>
        <dbReference type="SAM" id="MobiDB-lite"/>
    </source>
</evidence>
<dbReference type="GO" id="GO:0005886">
    <property type="term" value="C:plasma membrane"/>
    <property type="evidence" value="ECO:0007669"/>
    <property type="project" value="TreeGrafter"/>
</dbReference>
<dbReference type="Proteomes" id="UP001201812">
    <property type="component" value="Unassembled WGS sequence"/>
</dbReference>
<evidence type="ECO:0000256" key="4">
    <source>
        <dbReference type="ARBA" id="ARBA00023157"/>
    </source>
</evidence>
<keyword evidence="5" id="KW-0325">Glycoprotein</keyword>
<dbReference type="PANTHER" id="PTHR11304">
    <property type="entry name" value="EPHRIN"/>
    <property type="match status" value="1"/>
</dbReference>
<keyword evidence="11" id="KW-1185">Reference proteome</keyword>
<dbReference type="GO" id="GO:0046875">
    <property type="term" value="F:ephrin receptor binding"/>
    <property type="evidence" value="ECO:0007669"/>
    <property type="project" value="TreeGrafter"/>
</dbReference>
<dbReference type="GO" id="GO:0007411">
    <property type="term" value="P:axon guidance"/>
    <property type="evidence" value="ECO:0007669"/>
    <property type="project" value="TreeGrafter"/>
</dbReference>
<dbReference type="InterPro" id="IPR031328">
    <property type="entry name" value="Ephrin"/>
</dbReference>
<keyword evidence="4" id="KW-1015">Disulfide bond</keyword>
<comment type="similarity">
    <text evidence="6">Belongs to the ephrin family.</text>
</comment>
<feature type="compositionally biased region" description="Low complexity" evidence="7">
    <location>
        <begin position="275"/>
        <end position="294"/>
    </location>
</feature>
<dbReference type="Pfam" id="PF00812">
    <property type="entry name" value="Ephrin"/>
    <property type="match status" value="1"/>
</dbReference>
<comment type="caution">
    <text evidence="10">The sequence shown here is derived from an EMBL/GenBank/DDBJ whole genome shotgun (WGS) entry which is preliminary data.</text>
</comment>
<dbReference type="Gene3D" id="2.60.40.420">
    <property type="entry name" value="Cupredoxins - blue copper proteins"/>
    <property type="match status" value="1"/>
</dbReference>
<evidence type="ECO:0000256" key="5">
    <source>
        <dbReference type="ARBA" id="ARBA00023180"/>
    </source>
</evidence>
<gene>
    <name evidence="10" type="ORF">DdX_08912</name>
</gene>